<dbReference type="Proteomes" id="UP000007755">
    <property type="component" value="Unassembled WGS sequence"/>
</dbReference>
<accession>F4WA90</accession>
<reference evidence="2" key="1">
    <citation type="submission" date="2011-02" db="EMBL/GenBank/DDBJ databases">
        <title>The genome of the leaf-cutting ant Acromyrmex echinatior suggests key adaptations to social evolution and fungus farming.</title>
        <authorList>
            <person name="Nygaard S."/>
            <person name="Zhang G."/>
        </authorList>
    </citation>
    <scope>NUCLEOTIDE SEQUENCE</scope>
</reference>
<evidence type="ECO:0000313" key="3">
    <source>
        <dbReference type="Proteomes" id="UP000007755"/>
    </source>
</evidence>
<keyword evidence="3" id="KW-1185">Reference proteome</keyword>
<dbReference type="AlphaFoldDB" id="F4WA90"/>
<evidence type="ECO:0000256" key="1">
    <source>
        <dbReference type="SAM" id="MobiDB-lite"/>
    </source>
</evidence>
<proteinExistence type="predicted"/>
<gene>
    <name evidence="2" type="ORF">G5I_02419</name>
</gene>
<evidence type="ECO:0000313" key="2">
    <source>
        <dbReference type="EMBL" id="EGI68881.1"/>
    </source>
</evidence>
<organism evidence="3">
    <name type="scientific">Acromyrmex echinatior</name>
    <name type="common">Panamanian leafcutter ant</name>
    <name type="synonym">Acromyrmex octospinosus echinatior</name>
    <dbReference type="NCBI Taxonomy" id="103372"/>
    <lineage>
        <taxon>Eukaryota</taxon>
        <taxon>Metazoa</taxon>
        <taxon>Ecdysozoa</taxon>
        <taxon>Arthropoda</taxon>
        <taxon>Hexapoda</taxon>
        <taxon>Insecta</taxon>
        <taxon>Pterygota</taxon>
        <taxon>Neoptera</taxon>
        <taxon>Endopterygota</taxon>
        <taxon>Hymenoptera</taxon>
        <taxon>Apocrita</taxon>
        <taxon>Aculeata</taxon>
        <taxon>Formicoidea</taxon>
        <taxon>Formicidae</taxon>
        <taxon>Myrmicinae</taxon>
        <taxon>Acromyrmex</taxon>
    </lineage>
</organism>
<dbReference type="STRING" id="103372.F4WA90"/>
<feature type="region of interest" description="Disordered" evidence="1">
    <location>
        <begin position="1"/>
        <end position="26"/>
    </location>
</feature>
<feature type="compositionally biased region" description="Polar residues" evidence="1">
    <location>
        <begin position="1"/>
        <end position="12"/>
    </location>
</feature>
<name>F4WA90_ACREC</name>
<sequence length="66" mass="7127">MSPSQPVTSLHRASTAPAGSAPCNTRITGPQPVDLNFCTSSSFFLFSPGGKKRKKDELVQKFSQKE</sequence>
<protein>
    <submittedName>
        <fullName evidence="2">Uncharacterized protein</fullName>
    </submittedName>
</protein>
<dbReference type="InParanoid" id="F4WA90"/>
<dbReference type="EMBL" id="GL888045">
    <property type="protein sequence ID" value="EGI68881.1"/>
    <property type="molecule type" value="Genomic_DNA"/>
</dbReference>